<dbReference type="Gene3D" id="3.40.140.10">
    <property type="entry name" value="Cytidine Deaminase, domain 2"/>
    <property type="match status" value="1"/>
</dbReference>
<evidence type="ECO:0000259" key="1">
    <source>
        <dbReference type="PROSITE" id="PS51747"/>
    </source>
</evidence>
<dbReference type="PANTHER" id="PTHR11079:SF161">
    <property type="entry name" value="CMP_DCMP-TYPE DEAMINASE DOMAIN-CONTAINING PROTEIN"/>
    <property type="match status" value="1"/>
</dbReference>
<evidence type="ECO:0000313" key="2">
    <source>
        <dbReference type="EMBL" id="MDG3004812.1"/>
    </source>
</evidence>
<dbReference type="EMBL" id="JARRAG010000002">
    <property type="protein sequence ID" value="MDG3004812.1"/>
    <property type="molecule type" value="Genomic_DNA"/>
</dbReference>
<organism evidence="2 3">
    <name type="scientific">Paludisphaera mucosa</name>
    <dbReference type="NCBI Taxonomy" id="3030827"/>
    <lineage>
        <taxon>Bacteria</taxon>
        <taxon>Pseudomonadati</taxon>
        <taxon>Planctomycetota</taxon>
        <taxon>Planctomycetia</taxon>
        <taxon>Isosphaerales</taxon>
        <taxon>Isosphaeraceae</taxon>
        <taxon>Paludisphaera</taxon>
    </lineage>
</organism>
<dbReference type="EC" id="3.5.4.33" evidence="2"/>
<dbReference type="RefSeq" id="WP_277861164.1">
    <property type="nucleotide sequence ID" value="NZ_JARRAG010000002.1"/>
</dbReference>
<dbReference type="Proteomes" id="UP001216907">
    <property type="component" value="Unassembled WGS sequence"/>
</dbReference>
<comment type="caution">
    <text evidence="2">The sequence shown here is derived from an EMBL/GenBank/DDBJ whole genome shotgun (WGS) entry which is preliminary data.</text>
</comment>
<dbReference type="InterPro" id="IPR016193">
    <property type="entry name" value="Cytidine_deaminase-like"/>
</dbReference>
<accession>A0ABT6FB61</accession>
<gene>
    <name evidence="2" type="ORF">PZE19_13570</name>
</gene>
<keyword evidence="3" id="KW-1185">Reference proteome</keyword>
<keyword evidence="2" id="KW-0378">Hydrolase</keyword>
<reference evidence="2 3" key="1">
    <citation type="submission" date="2023-03" db="EMBL/GenBank/DDBJ databases">
        <title>Paludisphaera mucosa sp. nov. a novel planctomycete from northern fen.</title>
        <authorList>
            <person name="Ivanova A."/>
        </authorList>
    </citation>
    <scope>NUCLEOTIDE SEQUENCE [LARGE SCALE GENOMIC DNA]</scope>
    <source>
        <strain evidence="2 3">Pla2</strain>
    </source>
</reference>
<dbReference type="SUPFAM" id="SSF53927">
    <property type="entry name" value="Cytidine deaminase-like"/>
    <property type="match status" value="1"/>
</dbReference>
<feature type="domain" description="CMP/dCMP-type deaminase" evidence="1">
    <location>
        <begin position="28"/>
        <end position="159"/>
    </location>
</feature>
<name>A0ABT6FB61_9BACT</name>
<protein>
    <submittedName>
        <fullName evidence="2">Nucleoside deaminase</fullName>
        <ecNumber evidence="2">3.5.4.33</ecNumber>
    </submittedName>
</protein>
<dbReference type="Pfam" id="PF00383">
    <property type="entry name" value="dCMP_cyt_deam_1"/>
    <property type="match status" value="1"/>
</dbReference>
<evidence type="ECO:0000313" key="3">
    <source>
        <dbReference type="Proteomes" id="UP001216907"/>
    </source>
</evidence>
<proteinExistence type="predicted"/>
<sequence>MAAYGRHEVERRAWATSAEIRDRFPESRAREFLLRAVANARRAGIEERTGFPFGAVIVDRDGAVVADGRNHVFANFDPTAHAEVQAIRAACAALKVVELKGCILYSSSEPCPMCLAAAYWAGVDGVVFGASAADAAEINGFDDAFLYGQLAEPASARRLPTIGLSRDEAVAVLKAYDEQAREES</sequence>
<dbReference type="InterPro" id="IPR002125">
    <property type="entry name" value="CMP_dCMP_dom"/>
</dbReference>
<dbReference type="CDD" id="cd01285">
    <property type="entry name" value="nucleoside_deaminase"/>
    <property type="match status" value="1"/>
</dbReference>
<dbReference type="PROSITE" id="PS51747">
    <property type="entry name" value="CYT_DCMP_DEAMINASES_2"/>
    <property type="match status" value="1"/>
</dbReference>
<dbReference type="PANTHER" id="PTHR11079">
    <property type="entry name" value="CYTOSINE DEAMINASE FAMILY MEMBER"/>
    <property type="match status" value="1"/>
</dbReference>
<dbReference type="GO" id="GO:0052717">
    <property type="term" value="F:tRNA-specific adenosine-34 deaminase activity"/>
    <property type="evidence" value="ECO:0007669"/>
    <property type="project" value="UniProtKB-EC"/>
</dbReference>